<accession>A0ABN5IFN6</accession>
<organism evidence="1 2">
    <name type="scientific">Streptomyces dengpaensis</name>
    <dbReference type="NCBI Taxonomy" id="2049881"/>
    <lineage>
        <taxon>Bacteria</taxon>
        <taxon>Bacillati</taxon>
        <taxon>Actinomycetota</taxon>
        <taxon>Actinomycetes</taxon>
        <taxon>Kitasatosporales</taxon>
        <taxon>Streptomycetaceae</taxon>
        <taxon>Streptomyces</taxon>
    </lineage>
</organism>
<gene>
    <name evidence="1" type="ORF">C4B68_40480</name>
</gene>
<dbReference type="Proteomes" id="UP000238413">
    <property type="component" value="Plasmid unnamed1"/>
</dbReference>
<keyword evidence="2" id="KW-1185">Reference proteome</keyword>
<dbReference type="EMBL" id="CP026653">
    <property type="protein sequence ID" value="AVH61780.1"/>
    <property type="molecule type" value="Genomic_DNA"/>
</dbReference>
<proteinExistence type="predicted"/>
<sequence>MTTSNIEELAERVRFDLESAGLLQPPPPALPSADDEAQGGPVVYIEDGQVHVDWLCHARLNDASLDMVEAGRDEDDVVRRYEAVRVAMHTALGAILHGFGYRLDAPHFGYGYTIRPAHHDFPTAGQELS</sequence>
<reference evidence="1 2" key="1">
    <citation type="submission" date="2018-02" db="EMBL/GenBank/DDBJ databases">
        <title>Complete genome sequence of Streptomyces dengpaensis, the producer of angucyclines.</title>
        <authorList>
            <person name="Yumei L."/>
        </authorList>
    </citation>
    <scope>NUCLEOTIDE SEQUENCE [LARGE SCALE GENOMIC DNA]</scope>
    <source>
        <strain evidence="1 2">XZHG99</strain>
        <plasmid evidence="1 2">unnamed1</plasmid>
    </source>
</reference>
<protein>
    <submittedName>
        <fullName evidence="1">Uncharacterized protein</fullName>
    </submittedName>
</protein>
<keyword evidence="1" id="KW-0614">Plasmid</keyword>
<evidence type="ECO:0000313" key="1">
    <source>
        <dbReference type="EMBL" id="AVH61780.1"/>
    </source>
</evidence>
<geneLocation type="plasmid" evidence="1 2">
    <name>unnamed1</name>
</geneLocation>
<name>A0ABN5IFN6_9ACTN</name>
<evidence type="ECO:0000313" key="2">
    <source>
        <dbReference type="Proteomes" id="UP000238413"/>
    </source>
</evidence>
<dbReference type="RefSeq" id="WP_099505160.1">
    <property type="nucleotide sequence ID" value="NZ_CP026653.1"/>
</dbReference>